<dbReference type="Pfam" id="PF00300">
    <property type="entry name" value="His_Phos_1"/>
    <property type="match status" value="1"/>
</dbReference>
<dbReference type="GO" id="GO:0005737">
    <property type="term" value="C:cytoplasm"/>
    <property type="evidence" value="ECO:0007669"/>
    <property type="project" value="TreeGrafter"/>
</dbReference>
<protein>
    <submittedName>
        <fullName evidence="1">Histidine phosphatase family protein</fullName>
    </submittedName>
</protein>
<organism evidence="1 2">
    <name type="scientific">Halobacillus litoralis</name>
    <dbReference type="NCBI Taxonomy" id="45668"/>
    <lineage>
        <taxon>Bacteria</taxon>
        <taxon>Bacillati</taxon>
        <taxon>Bacillota</taxon>
        <taxon>Bacilli</taxon>
        <taxon>Bacillales</taxon>
        <taxon>Bacillaceae</taxon>
        <taxon>Halobacillus</taxon>
    </lineage>
</organism>
<dbReference type="OrthoDB" id="2435937at2"/>
<dbReference type="RefSeq" id="WP_160915133.1">
    <property type="nucleotide sequence ID" value="NZ_WMEZ01000003.1"/>
</dbReference>
<evidence type="ECO:0000313" key="1">
    <source>
        <dbReference type="EMBL" id="MYL50063.1"/>
    </source>
</evidence>
<dbReference type="InterPro" id="IPR029033">
    <property type="entry name" value="His_PPase_superfam"/>
</dbReference>
<accession>A0A845E5U1</accession>
<sequence length="186" mass="21705">MELVFVRHGEGEHTEKPDRLHTLHPALTLRGESQARELQGTWPLSSEDLLIVSPTLRTLQTAERWSESIPCRRVVSPALGPRMFPQKKEWKTLPCDRTLRKDQVWADFPGFQLTDEQWEEGINEIPEKEFEDVASELIHWCKQQGKDRVFVVTHDGTMTAYKQWLDGKTLTRKDFPKETGWIRVKV</sequence>
<dbReference type="AlphaFoldDB" id="A0A845E5U1"/>
<dbReference type="SMART" id="SM00855">
    <property type="entry name" value="PGAM"/>
    <property type="match status" value="1"/>
</dbReference>
<dbReference type="EMBL" id="WMEZ01000003">
    <property type="protein sequence ID" value="MYL50063.1"/>
    <property type="molecule type" value="Genomic_DNA"/>
</dbReference>
<reference evidence="1 2" key="1">
    <citation type="submission" date="2019-11" db="EMBL/GenBank/DDBJ databases">
        <title>Genome sequences of 17 halophilic strains isolated from different environments.</title>
        <authorList>
            <person name="Furrow R.E."/>
        </authorList>
    </citation>
    <scope>NUCLEOTIDE SEQUENCE [LARGE SCALE GENOMIC DNA]</scope>
    <source>
        <strain evidence="1 2">22505_10_Sand</strain>
    </source>
</reference>
<dbReference type="Proteomes" id="UP000447393">
    <property type="component" value="Unassembled WGS sequence"/>
</dbReference>
<dbReference type="PANTHER" id="PTHR48100:SF1">
    <property type="entry name" value="HISTIDINE PHOSPHATASE FAMILY PROTEIN-RELATED"/>
    <property type="match status" value="1"/>
</dbReference>
<gene>
    <name evidence="1" type="ORF">GLV98_11240</name>
</gene>
<proteinExistence type="predicted"/>
<dbReference type="InterPro" id="IPR013078">
    <property type="entry name" value="His_Pase_superF_clade-1"/>
</dbReference>
<dbReference type="PANTHER" id="PTHR48100">
    <property type="entry name" value="BROAD-SPECIFICITY PHOSPHATASE YOR283W-RELATED"/>
    <property type="match status" value="1"/>
</dbReference>
<dbReference type="InterPro" id="IPR050275">
    <property type="entry name" value="PGM_Phosphatase"/>
</dbReference>
<dbReference type="Gene3D" id="3.40.50.1240">
    <property type="entry name" value="Phosphoglycerate mutase-like"/>
    <property type="match status" value="1"/>
</dbReference>
<name>A0A845E5U1_9BACI</name>
<comment type="caution">
    <text evidence="1">The sequence shown here is derived from an EMBL/GenBank/DDBJ whole genome shotgun (WGS) entry which is preliminary data.</text>
</comment>
<dbReference type="GO" id="GO:0016791">
    <property type="term" value="F:phosphatase activity"/>
    <property type="evidence" value="ECO:0007669"/>
    <property type="project" value="TreeGrafter"/>
</dbReference>
<dbReference type="SUPFAM" id="SSF53254">
    <property type="entry name" value="Phosphoglycerate mutase-like"/>
    <property type="match status" value="1"/>
</dbReference>
<evidence type="ECO:0000313" key="2">
    <source>
        <dbReference type="Proteomes" id="UP000447393"/>
    </source>
</evidence>